<dbReference type="EMBL" id="BAABRN010000012">
    <property type="protein sequence ID" value="GAA5501719.1"/>
    <property type="molecule type" value="Genomic_DNA"/>
</dbReference>
<dbReference type="InterPro" id="IPR045175">
    <property type="entry name" value="M28_fam"/>
</dbReference>
<keyword evidence="1" id="KW-0472">Membrane</keyword>
<dbReference type="Gene3D" id="3.40.630.10">
    <property type="entry name" value="Zn peptidases"/>
    <property type="match status" value="1"/>
</dbReference>
<sequence length="444" mass="47483">MYARRRTLPTKPALPVWKWLLPAVLGAGALYAAYHYATLPHDPPLQSSAQARTLAQDWQDLRAFGPRGLGEAGHAKAADWLAAQFRALGYSVTELPVMTTRPVDAGSTLTAGQQQLAVTALYGAGGGEQTGRLVRVPPQASSEEMGKLGLQTQIALTTCPAGTWAELVDRVLRAGAFGLVLIDDCPVAKFEPVSQTPMPLVKVAASQKAAVLALAGQQVKLTSKVEQQEVGGKTILARHVGATPALVFGAHLDTLPTSLGANRDASGVLTVLELARRAAKAPLGDQAWFVVFDGTTAGMLGSRDFVPQYAYPLRQTRAMLNFDGVGVGEPLEAAAHAELDPIIRQVDPQLRLFEEPRDQQQRPIGKALPLVGNSDHLAFKQETVRTVLLQRGGLNPFDKMLGDDQLDLGNVQKTADFAQKFAVAVLAAPWQPKEPCGLTGRNCY</sequence>
<name>A0ABP9V8X8_9DEIO</name>
<gene>
    <name evidence="3" type="ORF">Dxin01_01458</name>
</gene>
<reference evidence="3 4" key="1">
    <citation type="submission" date="2024-02" db="EMBL/GenBank/DDBJ databases">
        <title>Deinococcus xinjiangensis NBRC 107630.</title>
        <authorList>
            <person name="Ichikawa N."/>
            <person name="Katano-Makiyama Y."/>
            <person name="Hidaka K."/>
        </authorList>
    </citation>
    <scope>NUCLEOTIDE SEQUENCE [LARGE SCALE GENOMIC DNA]</scope>
    <source>
        <strain evidence="3 4">NBRC 107630</strain>
    </source>
</reference>
<dbReference type="InterPro" id="IPR007484">
    <property type="entry name" value="Peptidase_M28"/>
</dbReference>
<protein>
    <recommendedName>
        <fullName evidence="2">Peptidase M28 domain-containing protein</fullName>
    </recommendedName>
</protein>
<dbReference type="Pfam" id="PF04389">
    <property type="entry name" value="Peptidase_M28"/>
    <property type="match status" value="1"/>
</dbReference>
<keyword evidence="4" id="KW-1185">Reference proteome</keyword>
<accession>A0ABP9V8X8</accession>
<feature type="domain" description="Peptidase M28" evidence="2">
    <location>
        <begin position="239"/>
        <end position="389"/>
    </location>
</feature>
<evidence type="ECO:0000313" key="3">
    <source>
        <dbReference type="EMBL" id="GAA5501719.1"/>
    </source>
</evidence>
<dbReference type="PANTHER" id="PTHR12147:SF26">
    <property type="entry name" value="PEPTIDASE M28 DOMAIN-CONTAINING PROTEIN"/>
    <property type="match status" value="1"/>
</dbReference>
<dbReference type="PANTHER" id="PTHR12147">
    <property type="entry name" value="METALLOPEPTIDASE M28 FAMILY MEMBER"/>
    <property type="match status" value="1"/>
</dbReference>
<proteinExistence type="predicted"/>
<keyword evidence="1" id="KW-0812">Transmembrane</keyword>
<dbReference type="SUPFAM" id="SSF53187">
    <property type="entry name" value="Zn-dependent exopeptidases"/>
    <property type="match status" value="1"/>
</dbReference>
<dbReference type="RefSeq" id="WP_353541685.1">
    <property type="nucleotide sequence ID" value="NZ_BAABRN010000012.1"/>
</dbReference>
<feature type="transmembrane region" description="Helical" evidence="1">
    <location>
        <begin position="20"/>
        <end position="37"/>
    </location>
</feature>
<comment type="caution">
    <text evidence="3">The sequence shown here is derived from an EMBL/GenBank/DDBJ whole genome shotgun (WGS) entry which is preliminary data.</text>
</comment>
<keyword evidence="1" id="KW-1133">Transmembrane helix</keyword>
<dbReference type="Proteomes" id="UP001458946">
    <property type="component" value="Unassembled WGS sequence"/>
</dbReference>
<dbReference type="Gene3D" id="3.50.30.30">
    <property type="match status" value="1"/>
</dbReference>
<evidence type="ECO:0000259" key="2">
    <source>
        <dbReference type="Pfam" id="PF04389"/>
    </source>
</evidence>
<organism evidence="3 4">
    <name type="scientific">Deinococcus xinjiangensis</name>
    <dbReference type="NCBI Taxonomy" id="457454"/>
    <lineage>
        <taxon>Bacteria</taxon>
        <taxon>Thermotogati</taxon>
        <taxon>Deinococcota</taxon>
        <taxon>Deinococci</taxon>
        <taxon>Deinococcales</taxon>
        <taxon>Deinococcaceae</taxon>
        <taxon>Deinococcus</taxon>
    </lineage>
</organism>
<evidence type="ECO:0000256" key="1">
    <source>
        <dbReference type="SAM" id="Phobius"/>
    </source>
</evidence>
<evidence type="ECO:0000313" key="4">
    <source>
        <dbReference type="Proteomes" id="UP001458946"/>
    </source>
</evidence>